<dbReference type="EMBL" id="BAABHK010000021">
    <property type="protein sequence ID" value="GAA4637948.1"/>
    <property type="molecule type" value="Genomic_DNA"/>
</dbReference>
<dbReference type="NCBIfam" id="TIGR02727">
    <property type="entry name" value="MTHFS_bact"/>
    <property type="match status" value="1"/>
</dbReference>
<dbReference type="InterPro" id="IPR024185">
    <property type="entry name" value="FTHF_cligase-like_sf"/>
</dbReference>
<sequence>MRDMTEDKTALRSDLLAARARLTPDERTAAGRLLRDTVLTLPEAEMAGTVAAYVSVDTEPATQSLLFALWKRGTYVLVPRLLPDHDLDWASYEGPESLKPGRFGLLEPTEPARGPEAIRSADLVIVPALAVSSTGVRLGRGGGSYDRALARVAPSILTIAPVYDTELVDALPAEPHDRPVRAAVTPSGGLVRFAVAGAGQ</sequence>
<evidence type="ECO:0000313" key="5">
    <source>
        <dbReference type="EMBL" id="GAA4637948.1"/>
    </source>
</evidence>
<dbReference type="Pfam" id="PF01812">
    <property type="entry name" value="5-FTHF_cyc-lig"/>
    <property type="match status" value="1"/>
</dbReference>
<keyword evidence="4" id="KW-0479">Metal-binding</keyword>
<proteinExistence type="inferred from homology"/>
<keyword evidence="3 4" id="KW-0067">ATP-binding</keyword>
<comment type="catalytic activity">
    <reaction evidence="4">
        <text>(6S)-5-formyl-5,6,7,8-tetrahydrofolate + ATP = (6R)-5,10-methenyltetrahydrofolate + ADP + phosphate</text>
        <dbReference type="Rhea" id="RHEA:10488"/>
        <dbReference type="ChEBI" id="CHEBI:30616"/>
        <dbReference type="ChEBI" id="CHEBI:43474"/>
        <dbReference type="ChEBI" id="CHEBI:57455"/>
        <dbReference type="ChEBI" id="CHEBI:57457"/>
        <dbReference type="ChEBI" id="CHEBI:456216"/>
        <dbReference type="EC" id="6.3.3.2"/>
    </reaction>
</comment>
<reference evidence="6" key="1">
    <citation type="journal article" date="2019" name="Int. J. Syst. Evol. Microbiol.">
        <title>The Global Catalogue of Microorganisms (GCM) 10K type strain sequencing project: providing services to taxonomists for standard genome sequencing and annotation.</title>
        <authorList>
            <consortium name="The Broad Institute Genomics Platform"/>
            <consortium name="The Broad Institute Genome Sequencing Center for Infectious Disease"/>
            <person name="Wu L."/>
            <person name="Ma J."/>
        </authorList>
    </citation>
    <scope>NUCLEOTIDE SEQUENCE [LARGE SCALE GENOMIC DNA]</scope>
    <source>
        <strain evidence="6">JCM 17939</strain>
    </source>
</reference>
<dbReference type="PANTHER" id="PTHR23407">
    <property type="entry name" value="ATPASE INHIBITOR/5-FORMYLTETRAHYDROFOLATE CYCLO-LIGASE"/>
    <property type="match status" value="1"/>
</dbReference>
<comment type="caution">
    <text evidence="5">The sequence shown here is derived from an EMBL/GenBank/DDBJ whole genome shotgun (WGS) entry which is preliminary data.</text>
</comment>
<accession>A0ABP8URU1</accession>
<keyword evidence="4" id="KW-0460">Magnesium</keyword>
<dbReference type="InterPro" id="IPR002698">
    <property type="entry name" value="FTHF_cligase"/>
</dbReference>
<dbReference type="Gene3D" id="3.40.50.10420">
    <property type="entry name" value="NagB/RpiA/CoA transferase-like"/>
    <property type="match status" value="1"/>
</dbReference>
<dbReference type="SUPFAM" id="SSF100950">
    <property type="entry name" value="NagB/RpiA/CoA transferase-like"/>
    <property type="match status" value="1"/>
</dbReference>
<evidence type="ECO:0000256" key="3">
    <source>
        <dbReference type="ARBA" id="ARBA00022840"/>
    </source>
</evidence>
<keyword evidence="2 4" id="KW-0547">Nucleotide-binding</keyword>
<evidence type="ECO:0000256" key="2">
    <source>
        <dbReference type="ARBA" id="ARBA00022741"/>
    </source>
</evidence>
<dbReference type="EC" id="6.3.3.2" evidence="4"/>
<comment type="cofactor">
    <cofactor evidence="4">
        <name>Mg(2+)</name>
        <dbReference type="ChEBI" id="CHEBI:18420"/>
    </cofactor>
</comment>
<dbReference type="InterPro" id="IPR037171">
    <property type="entry name" value="NagB/RpiA_transferase-like"/>
</dbReference>
<name>A0ABP8URU1_9ACTN</name>
<evidence type="ECO:0000256" key="4">
    <source>
        <dbReference type="RuleBase" id="RU361279"/>
    </source>
</evidence>
<gene>
    <name evidence="5" type="ORF">GCM10023196_093770</name>
</gene>
<dbReference type="PIRSF" id="PIRSF006806">
    <property type="entry name" value="FTHF_cligase"/>
    <property type="match status" value="1"/>
</dbReference>
<evidence type="ECO:0000256" key="1">
    <source>
        <dbReference type="ARBA" id="ARBA00010638"/>
    </source>
</evidence>
<protein>
    <recommendedName>
        <fullName evidence="4">5-formyltetrahydrofolate cyclo-ligase</fullName>
        <ecNumber evidence="4">6.3.3.2</ecNumber>
    </recommendedName>
</protein>
<evidence type="ECO:0000313" key="6">
    <source>
        <dbReference type="Proteomes" id="UP001501442"/>
    </source>
</evidence>
<dbReference type="PANTHER" id="PTHR23407:SF1">
    <property type="entry name" value="5-FORMYLTETRAHYDROFOLATE CYCLO-LIGASE"/>
    <property type="match status" value="1"/>
</dbReference>
<comment type="similarity">
    <text evidence="1 4">Belongs to the 5-formyltetrahydrofolate cyclo-ligase family.</text>
</comment>
<organism evidence="5 6">
    <name type="scientific">Actinoallomurus vinaceus</name>
    <dbReference type="NCBI Taxonomy" id="1080074"/>
    <lineage>
        <taxon>Bacteria</taxon>
        <taxon>Bacillati</taxon>
        <taxon>Actinomycetota</taxon>
        <taxon>Actinomycetes</taxon>
        <taxon>Streptosporangiales</taxon>
        <taxon>Thermomonosporaceae</taxon>
        <taxon>Actinoallomurus</taxon>
    </lineage>
</organism>
<keyword evidence="6" id="KW-1185">Reference proteome</keyword>
<dbReference type="Proteomes" id="UP001501442">
    <property type="component" value="Unassembled WGS sequence"/>
</dbReference>